<reference evidence="1 2" key="1">
    <citation type="submission" date="2016-09" db="EMBL/GenBank/DDBJ databases">
        <authorList>
            <person name="Capua I."/>
            <person name="De Benedictis P."/>
            <person name="Joannis T."/>
            <person name="Lombin L.H."/>
            <person name="Cattoli G."/>
        </authorList>
    </citation>
    <scope>NUCLEOTIDE SEQUENCE [LARGE SCALE GENOMIC DNA]</scope>
    <source>
        <strain evidence="1 2">IMI 309357</strain>
    </source>
</reference>
<accession>A0A1G4AQ50</accession>
<keyword evidence="2" id="KW-1185">Reference proteome</keyword>
<comment type="caution">
    <text evidence="1">The sequence shown here is derived from an EMBL/GenBank/DDBJ whole genome shotgun (WGS) entry which is preliminary data.</text>
</comment>
<dbReference type="GeneID" id="34566597"/>
<protein>
    <submittedName>
        <fullName evidence="1">Uncharacterized protein</fullName>
    </submittedName>
</protein>
<evidence type="ECO:0000313" key="2">
    <source>
        <dbReference type="Proteomes" id="UP000176998"/>
    </source>
</evidence>
<dbReference type="RefSeq" id="XP_022468404.1">
    <property type="nucleotide sequence ID" value="XM_022625087.1"/>
</dbReference>
<name>A0A1G4AQ50_9PEZI</name>
<sequence length="77" mass="8642">SSPLSLFHPPANRSCRFSCFPITIGGHYFEYPYIPNLLCHPSPFFVPDLHFCFPALDRLDTISVMPVHAISGCKNCT</sequence>
<gene>
    <name evidence="1" type="ORF">CORC01_13470</name>
</gene>
<dbReference type="EMBL" id="MJBS01000194">
    <property type="protein sequence ID" value="OHE91231.1"/>
    <property type="molecule type" value="Genomic_DNA"/>
</dbReference>
<feature type="non-terminal residue" evidence="1">
    <location>
        <position position="1"/>
    </location>
</feature>
<evidence type="ECO:0000313" key="1">
    <source>
        <dbReference type="EMBL" id="OHE91231.1"/>
    </source>
</evidence>
<proteinExistence type="predicted"/>
<dbReference type="Proteomes" id="UP000176998">
    <property type="component" value="Unassembled WGS sequence"/>
</dbReference>
<dbReference type="AlphaFoldDB" id="A0A1G4AQ50"/>
<organism evidence="1 2">
    <name type="scientific">Colletotrichum orchidophilum</name>
    <dbReference type="NCBI Taxonomy" id="1209926"/>
    <lineage>
        <taxon>Eukaryota</taxon>
        <taxon>Fungi</taxon>
        <taxon>Dikarya</taxon>
        <taxon>Ascomycota</taxon>
        <taxon>Pezizomycotina</taxon>
        <taxon>Sordariomycetes</taxon>
        <taxon>Hypocreomycetidae</taxon>
        <taxon>Glomerellales</taxon>
        <taxon>Glomerellaceae</taxon>
        <taxon>Colletotrichum</taxon>
    </lineage>
</organism>